<proteinExistence type="predicted"/>
<reference evidence="1" key="1">
    <citation type="submission" date="2011-11" db="EMBL/GenBank/DDBJ databases">
        <title>The Genome Sequence of Fusarium oxysporum PHW808.</title>
        <authorList>
            <consortium name="The Broad Institute Genome Sequencing Platform"/>
            <person name="Ma L.-J."/>
            <person name="Gale L.R."/>
            <person name="Schwartz D.C."/>
            <person name="Zhou S."/>
            <person name="Corby-Kistler H."/>
            <person name="Young S.K."/>
            <person name="Zeng Q."/>
            <person name="Gargeya S."/>
            <person name="Fitzgerald M."/>
            <person name="Haas B."/>
            <person name="Abouelleil A."/>
            <person name="Alvarado L."/>
            <person name="Arachchi H.M."/>
            <person name="Berlin A."/>
            <person name="Brown A."/>
            <person name="Chapman S.B."/>
            <person name="Chen Z."/>
            <person name="Dunbar C."/>
            <person name="Freedman E."/>
            <person name="Gearin G."/>
            <person name="Goldberg J."/>
            <person name="Griggs A."/>
            <person name="Gujja S."/>
            <person name="Heiman D."/>
            <person name="Howarth C."/>
            <person name="Larson L."/>
            <person name="Lui A."/>
            <person name="MacDonald P.J.P."/>
            <person name="Montmayeur A."/>
            <person name="Murphy C."/>
            <person name="Neiman D."/>
            <person name="Pearson M."/>
            <person name="Priest M."/>
            <person name="Roberts A."/>
            <person name="Saif S."/>
            <person name="Shea T."/>
            <person name="Shenoy N."/>
            <person name="Sisk P."/>
            <person name="Stolte C."/>
            <person name="Sykes S."/>
            <person name="Wortman J."/>
            <person name="Nusbaum C."/>
            <person name="Birren B."/>
        </authorList>
    </citation>
    <scope>NUCLEOTIDE SEQUENCE [LARGE SCALE GENOMIC DNA]</scope>
    <source>
        <strain evidence="1">54008</strain>
    </source>
</reference>
<dbReference type="AlphaFoldDB" id="X0HRF3"/>
<name>X0HRF3_FUSOX</name>
<accession>X0HRF3</accession>
<dbReference type="EMBL" id="KK034746">
    <property type="protein sequence ID" value="EXL63779.1"/>
    <property type="molecule type" value="Genomic_DNA"/>
</dbReference>
<reference evidence="1" key="2">
    <citation type="submission" date="2014-03" db="EMBL/GenBank/DDBJ databases">
        <title>The Genome Annotation of Fusarium oxysporum PHW808.</title>
        <authorList>
            <consortium name="The Broad Institute Genomics Platform"/>
            <person name="Ma L.-J."/>
            <person name="Corby-Kistler H."/>
            <person name="Broz K."/>
            <person name="Gale L.R."/>
            <person name="Jonkers W."/>
            <person name="O'Donnell K."/>
            <person name="Ploetz R."/>
            <person name="Steinberg C."/>
            <person name="Schwartz D.C."/>
            <person name="VanEtten H."/>
            <person name="Zhou S."/>
            <person name="Young S.K."/>
            <person name="Zeng Q."/>
            <person name="Gargeya S."/>
            <person name="Fitzgerald M."/>
            <person name="Abouelleil A."/>
            <person name="Alvarado L."/>
            <person name="Chapman S.B."/>
            <person name="Gainer-Dewar J."/>
            <person name="Goldberg J."/>
            <person name="Griggs A."/>
            <person name="Gujja S."/>
            <person name="Hansen M."/>
            <person name="Howarth C."/>
            <person name="Imamovic A."/>
            <person name="Ireland A."/>
            <person name="Larimer J."/>
            <person name="McCowan C."/>
            <person name="Murphy C."/>
            <person name="Pearson M."/>
            <person name="Poon T.W."/>
            <person name="Priest M."/>
            <person name="Roberts A."/>
            <person name="Saif S."/>
            <person name="Shea T."/>
            <person name="Sykes S."/>
            <person name="Wortman J."/>
            <person name="Nusbaum C."/>
            <person name="Birren B."/>
        </authorList>
    </citation>
    <scope>NUCLEOTIDE SEQUENCE</scope>
    <source>
        <strain evidence="1">54008</strain>
    </source>
</reference>
<gene>
    <name evidence="1" type="ORF">FOPG_19948</name>
</gene>
<organism evidence="1">
    <name type="scientific">Fusarium oxysporum f. sp. conglutinans race 2 54008</name>
    <dbReference type="NCBI Taxonomy" id="1089457"/>
    <lineage>
        <taxon>Eukaryota</taxon>
        <taxon>Fungi</taxon>
        <taxon>Dikarya</taxon>
        <taxon>Ascomycota</taxon>
        <taxon>Pezizomycotina</taxon>
        <taxon>Sordariomycetes</taxon>
        <taxon>Hypocreomycetidae</taxon>
        <taxon>Hypocreales</taxon>
        <taxon>Nectriaceae</taxon>
        <taxon>Fusarium</taxon>
        <taxon>Fusarium oxysporum species complex</taxon>
    </lineage>
</organism>
<dbReference type="HOGENOM" id="CLU_3335646_0_0_1"/>
<protein>
    <submittedName>
        <fullName evidence="1">Uncharacterized protein</fullName>
    </submittedName>
</protein>
<dbReference type="Proteomes" id="UP000030676">
    <property type="component" value="Unassembled WGS sequence"/>
</dbReference>
<sequence>MRCVPARLASSFVPTTLSLDTQAPEITGLRVTTPRAPS</sequence>
<evidence type="ECO:0000313" key="1">
    <source>
        <dbReference type="EMBL" id="EXL63779.1"/>
    </source>
</evidence>